<dbReference type="GO" id="GO:0005524">
    <property type="term" value="F:ATP binding"/>
    <property type="evidence" value="ECO:0007669"/>
    <property type="project" value="UniProtKB-UniRule"/>
</dbReference>
<feature type="binding site" evidence="17">
    <location>
        <position position="673"/>
    </location>
    <ligand>
        <name>ATP</name>
        <dbReference type="ChEBI" id="CHEBI:30616"/>
    </ligand>
</feature>
<dbReference type="PROSITE" id="PS50011">
    <property type="entry name" value="PROTEIN_KINASE_DOM"/>
    <property type="match status" value="1"/>
</dbReference>
<keyword evidence="16" id="KW-0325">Glycoprotein</keyword>
<organism evidence="21 22">
    <name type="scientific">Actinidia chinensis var. chinensis</name>
    <name type="common">Chinese soft-hair kiwi</name>
    <dbReference type="NCBI Taxonomy" id="1590841"/>
    <lineage>
        <taxon>Eukaryota</taxon>
        <taxon>Viridiplantae</taxon>
        <taxon>Streptophyta</taxon>
        <taxon>Embryophyta</taxon>
        <taxon>Tracheophyta</taxon>
        <taxon>Spermatophyta</taxon>
        <taxon>Magnoliopsida</taxon>
        <taxon>eudicotyledons</taxon>
        <taxon>Gunneridae</taxon>
        <taxon>Pentapetalae</taxon>
        <taxon>asterids</taxon>
        <taxon>Ericales</taxon>
        <taxon>Actinidiaceae</taxon>
        <taxon>Actinidia</taxon>
    </lineage>
</organism>
<dbReference type="EMBL" id="NKQK01000021">
    <property type="protein sequence ID" value="PSS00314.1"/>
    <property type="molecule type" value="Genomic_DNA"/>
</dbReference>
<dbReference type="Pfam" id="PF08263">
    <property type="entry name" value="LRRNT_2"/>
    <property type="match status" value="1"/>
</dbReference>
<feature type="transmembrane region" description="Helical" evidence="18">
    <location>
        <begin position="573"/>
        <end position="594"/>
    </location>
</feature>
<evidence type="ECO:0000256" key="16">
    <source>
        <dbReference type="ARBA" id="ARBA00023180"/>
    </source>
</evidence>
<dbReference type="PANTHER" id="PTHR45974">
    <property type="entry name" value="RECEPTOR-LIKE PROTEIN 55"/>
    <property type="match status" value="1"/>
</dbReference>
<dbReference type="OMA" id="FKPPHTF"/>
<evidence type="ECO:0000256" key="11">
    <source>
        <dbReference type="ARBA" id="ARBA00022777"/>
    </source>
</evidence>
<evidence type="ECO:0000256" key="13">
    <source>
        <dbReference type="ARBA" id="ARBA00022989"/>
    </source>
</evidence>
<keyword evidence="5" id="KW-0433">Leucine-rich repeat</keyword>
<evidence type="ECO:0000256" key="4">
    <source>
        <dbReference type="ARBA" id="ARBA00022527"/>
    </source>
</evidence>
<dbReference type="SUPFAM" id="SSF56112">
    <property type="entry name" value="Protein kinase-like (PK-like)"/>
    <property type="match status" value="1"/>
</dbReference>
<evidence type="ECO:0000256" key="3">
    <source>
        <dbReference type="ARBA" id="ARBA00012513"/>
    </source>
</evidence>
<dbReference type="InterPro" id="IPR008271">
    <property type="entry name" value="Ser/Thr_kinase_AS"/>
</dbReference>
<dbReference type="InterPro" id="IPR032675">
    <property type="entry name" value="LRR_dom_sf"/>
</dbReference>
<comment type="similarity">
    <text evidence="2">Belongs to the protein kinase superfamily. Ser/Thr protein kinase family.</text>
</comment>
<dbReference type="Pfam" id="PF07714">
    <property type="entry name" value="PK_Tyr_Ser-Thr"/>
    <property type="match status" value="1"/>
</dbReference>
<keyword evidence="13 18" id="KW-1133">Transmembrane helix</keyword>
<dbReference type="InterPro" id="IPR017441">
    <property type="entry name" value="Protein_kinase_ATP_BS"/>
</dbReference>
<keyword evidence="10 17" id="KW-0547">Nucleotide-binding</keyword>
<feature type="domain" description="Protein kinase" evidence="20">
    <location>
        <begin position="645"/>
        <end position="917"/>
    </location>
</feature>
<dbReference type="InterPro" id="IPR011009">
    <property type="entry name" value="Kinase-like_dom_sf"/>
</dbReference>
<accession>A0A2R6Q1N3</accession>
<keyword evidence="6" id="KW-0808">Transferase</keyword>
<keyword evidence="14 18" id="KW-0472">Membrane</keyword>
<dbReference type="AlphaFoldDB" id="A0A2R6Q1N3"/>
<evidence type="ECO:0000256" key="1">
    <source>
        <dbReference type="ARBA" id="ARBA00004479"/>
    </source>
</evidence>
<evidence type="ECO:0000256" key="17">
    <source>
        <dbReference type="PROSITE-ProRule" id="PRU10141"/>
    </source>
</evidence>
<evidence type="ECO:0000256" key="10">
    <source>
        <dbReference type="ARBA" id="ARBA00022741"/>
    </source>
</evidence>
<protein>
    <recommendedName>
        <fullName evidence="3">non-specific serine/threonine protein kinase</fullName>
        <ecNumber evidence="3">2.7.11.1</ecNumber>
    </recommendedName>
</protein>
<sequence length="965" mass="105846">MMGSKVQVFLLVISIQILLVAAQSSEDFAVLKSLKDVWDNTPPNWEGPDPCGNSWVGIRCNNSRVTAITLASIGLTGKLSGDLSSLSELQTLDLSYNKGMTGPLPASIGSLKKLTNLILVGCSFSGQIPSTIGSLQQLLILSLNSNSFSGSIPPEIGYLSSLYWLDLADNKLSGRIPVSDGTTPGLDMLVNTKHFHFGKNQLSGTIPPKLFSPNMSLIHVYTCKEFAQPYSKNKQLFENNNLNGSIPLTLGLVQSLEVLRLDRNLLTGPVPSNLNNLVHVNELILSNNQLSGSFPNLTGMNVLNYVDMSNNTFDESEIPSWFSTLQPLTTLKMESTRLKGQVPVSLFSLPLLQTVVLRNNQLNGTLDVGSSYSDQLQLIDFQNNLIVAYTERAGFKNKLILAGNPICQETVETKTYCAIQQSNPTQYSTPEKNCVPSSCSINQTSSPNCVCAYPYTGDLYFRAPSFSNLGNSSIYTSLEDSLMHSFQSHQLPVDTVSLSNPTKNADDYLVLRLEAFPSGEDRFNRTGIPAVGFVLSNQTFKPPHTFGPFYFIADSYGYFAESAGHRKSSNTGIIIGAAAGGSVLLLLALLVGIYSFRQKRRAEIADKQNNPFAAWDPRKDSGDVPQLKGARSFSFEELKKCTNNFSDANVIGSGGYGKVYKGVLHSGQLVAVKRAQRGSMQGGLEFKSEIEMLSRVHHKNVVSLVGFCFEHDDQMLVYEYIPNGTLKESLSGKSGVQLDWTRRLRIALGAARGLQYLHELANPPIIHRDIKSNNILLDERLTAKVADFGLSKLMGDPEKGHVTTQVKGTMGYMDPEYYMTQQLTNKSDIYSFGVVMLELVTARQPIEKGKYIVREVKQYMDKTKLLYNLQEILDPSILVTPLKGLEKFVDLALSCVEDAGAERPPIGDVVKEIENIMQIAGLNPNADSASASSSYEAVKGYNHPYSNESLFVYSGAFPPSNIDPQ</sequence>
<dbReference type="FunCoup" id="A0A2R6Q1N3">
    <property type="interactions" value="1356"/>
</dbReference>
<keyword evidence="4" id="KW-0723">Serine/threonine-protein kinase</keyword>
<keyword evidence="9" id="KW-0677">Repeat</keyword>
<dbReference type="OrthoDB" id="2015206at2759"/>
<dbReference type="FunFam" id="1.10.510.10:FF:000453">
    <property type="entry name" value="LRR receptor-like serine/threonine-protein kinase HSL2"/>
    <property type="match status" value="1"/>
</dbReference>
<dbReference type="Gene3D" id="3.80.10.10">
    <property type="entry name" value="Ribonuclease Inhibitor"/>
    <property type="match status" value="3"/>
</dbReference>
<keyword evidence="8 19" id="KW-0732">Signal</keyword>
<evidence type="ECO:0000259" key="20">
    <source>
        <dbReference type="PROSITE" id="PS50011"/>
    </source>
</evidence>
<dbReference type="InterPro" id="IPR000719">
    <property type="entry name" value="Prot_kinase_dom"/>
</dbReference>
<dbReference type="Gene3D" id="1.10.510.10">
    <property type="entry name" value="Transferase(Phosphotransferase) domain 1"/>
    <property type="match status" value="1"/>
</dbReference>
<evidence type="ECO:0000256" key="2">
    <source>
        <dbReference type="ARBA" id="ARBA00008684"/>
    </source>
</evidence>
<dbReference type="Gramene" id="PSS00314">
    <property type="protein sequence ID" value="PSS00314"/>
    <property type="gene ID" value="CEY00_Acc24282"/>
</dbReference>
<dbReference type="SMART" id="SM00220">
    <property type="entry name" value="S_TKc"/>
    <property type="match status" value="1"/>
</dbReference>
<dbReference type="Gene3D" id="3.30.200.20">
    <property type="entry name" value="Phosphorylase Kinase, domain 1"/>
    <property type="match status" value="1"/>
</dbReference>
<dbReference type="Pfam" id="PF00560">
    <property type="entry name" value="LRR_1"/>
    <property type="match status" value="3"/>
</dbReference>
<keyword evidence="22" id="KW-1185">Reference proteome</keyword>
<dbReference type="EC" id="2.7.11.1" evidence="3"/>
<dbReference type="InterPro" id="IPR013210">
    <property type="entry name" value="LRR_N_plant-typ"/>
</dbReference>
<evidence type="ECO:0000256" key="15">
    <source>
        <dbReference type="ARBA" id="ARBA00023170"/>
    </source>
</evidence>
<keyword evidence="15 21" id="KW-0675">Receptor</keyword>
<keyword evidence="7 18" id="KW-0812">Transmembrane</keyword>
<dbReference type="CDD" id="cd14066">
    <property type="entry name" value="STKc_IRAK"/>
    <property type="match status" value="1"/>
</dbReference>
<feature type="signal peptide" evidence="19">
    <location>
        <begin position="1"/>
        <end position="22"/>
    </location>
</feature>
<feature type="chain" id="PRO_5015363138" description="non-specific serine/threonine protein kinase" evidence="19">
    <location>
        <begin position="23"/>
        <end position="965"/>
    </location>
</feature>
<evidence type="ECO:0000313" key="21">
    <source>
        <dbReference type="EMBL" id="PSS00314.1"/>
    </source>
</evidence>
<proteinExistence type="inferred from homology"/>
<dbReference type="InterPro" id="IPR001245">
    <property type="entry name" value="Ser-Thr/Tyr_kinase_cat_dom"/>
</dbReference>
<dbReference type="GO" id="GO:0004674">
    <property type="term" value="F:protein serine/threonine kinase activity"/>
    <property type="evidence" value="ECO:0007669"/>
    <property type="project" value="UniProtKB-KW"/>
</dbReference>
<evidence type="ECO:0000256" key="6">
    <source>
        <dbReference type="ARBA" id="ARBA00022679"/>
    </source>
</evidence>
<evidence type="ECO:0000313" key="22">
    <source>
        <dbReference type="Proteomes" id="UP000241394"/>
    </source>
</evidence>
<evidence type="ECO:0000256" key="18">
    <source>
        <dbReference type="SAM" id="Phobius"/>
    </source>
</evidence>
<evidence type="ECO:0000256" key="14">
    <source>
        <dbReference type="ARBA" id="ARBA00023136"/>
    </source>
</evidence>
<dbReference type="FunFam" id="3.80.10.10:FF:000363">
    <property type="entry name" value="Leucine-rich repeat family protein"/>
    <property type="match status" value="1"/>
</dbReference>
<reference evidence="21 22" key="1">
    <citation type="submission" date="2017-07" db="EMBL/GenBank/DDBJ databases">
        <title>An improved, manually edited Actinidia chinensis var. chinensis (kiwifruit) genome highlights the challenges associated with draft genomes and gene prediction in plants.</title>
        <authorList>
            <person name="Pilkington S."/>
            <person name="Crowhurst R."/>
            <person name="Hilario E."/>
            <person name="Nardozza S."/>
            <person name="Fraser L."/>
            <person name="Peng Y."/>
            <person name="Gunaseelan K."/>
            <person name="Simpson R."/>
            <person name="Tahir J."/>
            <person name="Deroles S."/>
            <person name="Templeton K."/>
            <person name="Luo Z."/>
            <person name="Davy M."/>
            <person name="Cheng C."/>
            <person name="Mcneilage M."/>
            <person name="Scaglione D."/>
            <person name="Liu Y."/>
            <person name="Zhang Q."/>
            <person name="Datson P."/>
            <person name="De Silva N."/>
            <person name="Gardiner S."/>
            <person name="Bassett H."/>
            <person name="Chagne D."/>
            <person name="Mccallum J."/>
            <person name="Dzierzon H."/>
            <person name="Deng C."/>
            <person name="Wang Y.-Y."/>
            <person name="Barron N."/>
            <person name="Manako K."/>
            <person name="Bowen J."/>
            <person name="Foster T."/>
            <person name="Erridge Z."/>
            <person name="Tiffin H."/>
            <person name="Waite C."/>
            <person name="Davies K."/>
            <person name="Grierson E."/>
            <person name="Laing W."/>
            <person name="Kirk R."/>
            <person name="Chen X."/>
            <person name="Wood M."/>
            <person name="Montefiori M."/>
            <person name="Brummell D."/>
            <person name="Schwinn K."/>
            <person name="Catanach A."/>
            <person name="Fullerton C."/>
            <person name="Li D."/>
            <person name="Meiyalaghan S."/>
            <person name="Nieuwenhuizen N."/>
            <person name="Read N."/>
            <person name="Prakash R."/>
            <person name="Hunter D."/>
            <person name="Zhang H."/>
            <person name="Mckenzie M."/>
            <person name="Knabel M."/>
            <person name="Harris A."/>
            <person name="Allan A."/>
            <person name="Chen A."/>
            <person name="Janssen B."/>
            <person name="Plunkett B."/>
            <person name="Dwamena C."/>
            <person name="Voogd C."/>
            <person name="Leif D."/>
            <person name="Lafferty D."/>
            <person name="Souleyre E."/>
            <person name="Varkonyi-Gasic E."/>
            <person name="Gambi F."/>
            <person name="Hanley J."/>
            <person name="Yao J.-L."/>
            <person name="Cheung J."/>
            <person name="David K."/>
            <person name="Warren B."/>
            <person name="Marsh K."/>
            <person name="Snowden K."/>
            <person name="Lin-Wang K."/>
            <person name="Brian L."/>
            <person name="Martinez-Sanchez M."/>
            <person name="Wang M."/>
            <person name="Ileperuma N."/>
            <person name="Macnee N."/>
            <person name="Campin R."/>
            <person name="Mcatee P."/>
            <person name="Drummond R."/>
            <person name="Espley R."/>
            <person name="Ireland H."/>
            <person name="Wu R."/>
            <person name="Atkinson R."/>
            <person name="Karunairetnam S."/>
            <person name="Bulley S."/>
            <person name="Chunkath S."/>
            <person name="Hanley Z."/>
            <person name="Storey R."/>
            <person name="Thrimawithana A."/>
            <person name="Thomson S."/>
            <person name="David C."/>
            <person name="Testolin R."/>
        </authorList>
    </citation>
    <scope>NUCLEOTIDE SEQUENCE [LARGE SCALE GENOMIC DNA]</scope>
    <source>
        <strain evidence="22">cv. Red5</strain>
        <tissue evidence="21">Young leaf</tissue>
    </source>
</reference>
<dbReference type="PROSITE" id="PS00107">
    <property type="entry name" value="PROTEIN_KINASE_ATP"/>
    <property type="match status" value="1"/>
</dbReference>
<evidence type="ECO:0000256" key="7">
    <source>
        <dbReference type="ARBA" id="ARBA00022692"/>
    </source>
</evidence>
<evidence type="ECO:0000256" key="12">
    <source>
        <dbReference type="ARBA" id="ARBA00022840"/>
    </source>
</evidence>
<gene>
    <name evidence="21" type="ORF">CEY00_Acc24282</name>
</gene>
<dbReference type="Proteomes" id="UP000241394">
    <property type="component" value="Chromosome LG21"/>
</dbReference>
<name>A0A2R6Q1N3_ACTCC</name>
<comment type="subcellular location">
    <subcellularLocation>
        <location evidence="1">Membrane</location>
        <topology evidence="1">Single-pass type I membrane protein</topology>
    </subcellularLocation>
</comment>
<evidence type="ECO:0000256" key="8">
    <source>
        <dbReference type="ARBA" id="ARBA00022729"/>
    </source>
</evidence>
<reference evidence="22" key="2">
    <citation type="journal article" date="2018" name="BMC Genomics">
        <title>A manually annotated Actinidia chinensis var. chinensis (kiwifruit) genome highlights the challenges associated with draft genomes and gene prediction in plants.</title>
        <authorList>
            <person name="Pilkington S.M."/>
            <person name="Crowhurst R."/>
            <person name="Hilario E."/>
            <person name="Nardozza S."/>
            <person name="Fraser L."/>
            <person name="Peng Y."/>
            <person name="Gunaseelan K."/>
            <person name="Simpson R."/>
            <person name="Tahir J."/>
            <person name="Deroles S.C."/>
            <person name="Templeton K."/>
            <person name="Luo Z."/>
            <person name="Davy M."/>
            <person name="Cheng C."/>
            <person name="McNeilage M."/>
            <person name="Scaglione D."/>
            <person name="Liu Y."/>
            <person name="Zhang Q."/>
            <person name="Datson P."/>
            <person name="De Silva N."/>
            <person name="Gardiner S.E."/>
            <person name="Bassett H."/>
            <person name="Chagne D."/>
            <person name="McCallum J."/>
            <person name="Dzierzon H."/>
            <person name="Deng C."/>
            <person name="Wang Y.Y."/>
            <person name="Barron L."/>
            <person name="Manako K."/>
            <person name="Bowen J."/>
            <person name="Foster T.M."/>
            <person name="Erridge Z.A."/>
            <person name="Tiffin H."/>
            <person name="Waite C.N."/>
            <person name="Davies K.M."/>
            <person name="Grierson E.P."/>
            <person name="Laing W.A."/>
            <person name="Kirk R."/>
            <person name="Chen X."/>
            <person name="Wood M."/>
            <person name="Montefiori M."/>
            <person name="Brummell D.A."/>
            <person name="Schwinn K.E."/>
            <person name="Catanach A."/>
            <person name="Fullerton C."/>
            <person name="Li D."/>
            <person name="Meiyalaghan S."/>
            <person name="Nieuwenhuizen N."/>
            <person name="Read N."/>
            <person name="Prakash R."/>
            <person name="Hunter D."/>
            <person name="Zhang H."/>
            <person name="McKenzie M."/>
            <person name="Knabel M."/>
            <person name="Harris A."/>
            <person name="Allan A.C."/>
            <person name="Gleave A."/>
            <person name="Chen A."/>
            <person name="Janssen B.J."/>
            <person name="Plunkett B."/>
            <person name="Ampomah-Dwamena C."/>
            <person name="Voogd C."/>
            <person name="Leif D."/>
            <person name="Lafferty D."/>
            <person name="Souleyre E.J.F."/>
            <person name="Varkonyi-Gasic E."/>
            <person name="Gambi F."/>
            <person name="Hanley J."/>
            <person name="Yao J.L."/>
            <person name="Cheung J."/>
            <person name="David K.M."/>
            <person name="Warren B."/>
            <person name="Marsh K."/>
            <person name="Snowden K.C."/>
            <person name="Lin-Wang K."/>
            <person name="Brian L."/>
            <person name="Martinez-Sanchez M."/>
            <person name="Wang M."/>
            <person name="Ileperuma N."/>
            <person name="Macnee N."/>
            <person name="Campin R."/>
            <person name="McAtee P."/>
            <person name="Drummond R.S.M."/>
            <person name="Espley R.V."/>
            <person name="Ireland H.S."/>
            <person name="Wu R."/>
            <person name="Atkinson R.G."/>
            <person name="Karunairetnam S."/>
            <person name="Bulley S."/>
            <person name="Chunkath S."/>
            <person name="Hanley Z."/>
            <person name="Storey R."/>
            <person name="Thrimawithana A.H."/>
            <person name="Thomson S."/>
            <person name="David C."/>
            <person name="Testolin R."/>
            <person name="Huang H."/>
            <person name="Hellens R.P."/>
            <person name="Schaffer R.J."/>
        </authorList>
    </citation>
    <scope>NUCLEOTIDE SEQUENCE [LARGE SCALE GENOMIC DNA]</scope>
    <source>
        <strain evidence="22">cv. Red5</strain>
    </source>
</reference>
<dbReference type="PANTHER" id="PTHR45974:SF266">
    <property type="entry name" value="LEUCINE-RICH REPEAT RECEPTOR PROTEIN KINASE HPCA1"/>
    <property type="match status" value="1"/>
</dbReference>
<dbReference type="STRING" id="1590841.A0A2R6Q1N3"/>
<dbReference type="FunFam" id="3.30.200.20:FF:000328">
    <property type="entry name" value="Leucine-rich repeat protein kinase family protein"/>
    <property type="match status" value="1"/>
</dbReference>
<dbReference type="FunFam" id="3.80.10.10:FF:000542">
    <property type="entry name" value="Leucine-rich repeat protein kinase family protein"/>
    <property type="match status" value="1"/>
</dbReference>
<dbReference type="InParanoid" id="A0A2R6Q1N3"/>
<keyword evidence="11 21" id="KW-0418">Kinase</keyword>
<dbReference type="InterPro" id="IPR001611">
    <property type="entry name" value="Leu-rich_rpt"/>
</dbReference>
<dbReference type="GO" id="GO:0016020">
    <property type="term" value="C:membrane"/>
    <property type="evidence" value="ECO:0007669"/>
    <property type="project" value="UniProtKB-SubCell"/>
</dbReference>
<dbReference type="SUPFAM" id="SSF52058">
    <property type="entry name" value="L domain-like"/>
    <property type="match status" value="1"/>
</dbReference>
<evidence type="ECO:0000256" key="9">
    <source>
        <dbReference type="ARBA" id="ARBA00022737"/>
    </source>
</evidence>
<dbReference type="PROSITE" id="PS00108">
    <property type="entry name" value="PROTEIN_KINASE_ST"/>
    <property type="match status" value="1"/>
</dbReference>
<evidence type="ECO:0000256" key="19">
    <source>
        <dbReference type="SAM" id="SignalP"/>
    </source>
</evidence>
<keyword evidence="12 17" id="KW-0067">ATP-binding</keyword>
<evidence type="ECO:0000256" key="5">
    <source>
        <dbReference type="ARBA" id="ARBA00022614"/>
    </source>
</evidence>
<comment type="caution">
    <text evidence="21">The sequence shown here is derived from an EMBL/GenBank/DDBJ whole genome shotgun (WGS) entry which is preliminary data.</text>
</comment>